<accession>A0AA34WI88</accession>
<keyword evidence="2" id="KW-1185">Reference proteome</keyword>
<dbReference type="AlphaFoldDB" id="A0AA34WI88"/>
<dbReference type="KEGG" id="cpm:G5S_0937"/>
<reference evidence="1 2" key="1">
    <citation type="journal article" date="2011" name="J. Bacteriol.">
        <title>Genome sequence of the obligate intracellular animal pathogen Chlamydia pecorum E58.</title>
        <authorList>
            <person name="Mojica S."/>
            <person name="Huot Creasy H."/>
            <person name="Daugherty S."/>
            <person name="Read T.D."/>
            <person name="Kim T."/>
            <person name="Kaltenboeck B."/>
            <person name="Bavoil P."/>
            <person name="Myers G.S."/>
        </authorList>
    </citation>
    <scope>NUCLEOTIDE SEQUENCE [LARGE SCALE GENOMIC DNA]</scope>
    <source>
        <strain evidence="1 2">E58</strain>
    </source>
</reference>
<gene>
    <name evidence="1" type="ordered locus">G5S_0937</name>
</gene>
<dbReference type="EMBL" id="CP002608">
    <property type="protein sequence ID" value="AEB41868.1"/>
    <property type="molecule type" value="Genomic_DNA"/>
</dbReference>
<evidence type="ECO:0000313" key="1">
    <source>
        <dbReference type="EMBL" id="AEB41868.1"/>
    </source>
</evidence>
<name>A0AA34WI88_CHLPE</name>
<organism evidence="1 2">
    <name type="scientific">Chlamydia pecorum (strain ATCC VR-628 / DSM 29919 / E58)</name>
    <name type="common">Chlamydophila pecorum</name>
    <dbReference type="NCBI Taxonomy" id="331635"/>
    <lineage>
        <taxon>Bacteria</taxon>
        <taxon>Pseudomonadati</taxon>
        <taxon>Chlamydiota</taxon>
        <taxon>Chlamydiia</taxon>
        <taxon>Chlamydiales</taxon>
        <taxon>Chlamydiaceae</taxon>
        <taxon>Chlamydia/Chlamydophila group</taxon>
        <taxon>Chlamydia</taxon>
    </lineage>
</organism>
<sequence length="33" mass="3884">MKKEANQLSLIQHFLLLPPLHYLRPQLLLKVTS</sequence>
<protein>
    <submittedName>
        <fullName evidence="1">Uncharacterized protein</fullName>
    </submittedName>
</protein>
<dbReference type="Proteomes" id="UP000008305">
    <property type="component" value="Chromosome"/>
</dbReference>
<evidence type="ECO:0000313" key="2">
    <source>
        <dbReference type="Proteomes" id="UP000008305"/>
    </source>
</evidence>
<proteinExistence type="predicted"/>